<organism evidence="3 4">
    <name type="scientific">Hypholoma sublateritium (strain FD-334 SS-4)</name>
    <dbReference type="NCBI Taxonomy" id="945553"/>
    <lineage>
        <taxon>Eukaryota</taxon>
        <taxon>Fungi</taxon>
        <taxon>Dikarya</taxon>
        <taxon>Basidiomycota</taxon>
        <taxon>Agaricomycotina</taxon>
        <taxon>Agaricomycetes</taxon>
        <taxon>Agaricomycetidae</taxon>
        <taxon>Agaricales</taxon>
        <taxon>Agaricineae</taxon>
        <taxon>Strophariaceae</taxon>
        <taxon>Hypholoma</taxon>
    </lineage>
</organism>
<dbReference type="EMBL" id="KN817600">
    <property type="protein sequence ID" value="KJA17674.1"/>
    <property type="molecule type" value="Genomic_DNA"/>
</dbReference>
<feature type="transmembrane region" description="Helical" evidence="2">
    <location>
        <begin position="52"/>
        <end position="73"/>
    </location>
</feature>
<proteinExistence type="predicted"/>
<evidence type="ECO:0000313" key="3">
    <source>
        <dbReference type="EMBL" id="KJA17674.1"/>
    </source>
</evidence>
<keyword evidence="2" id="KW-0472">Membrane</keyword>
<dbReference type="OrthoDB" id="3038990at2759"/>
<reference evidence="4" key="1">
    <citation type="submission" date="2014-04" db="EMBL/GenBank/DDBJ databases">
        <title>Evolutionary Origins and Diversification of the Mycorrhizal Mutualists.</title>
        <authorList>
            <consortium name="DOE Joint Genome Institute"/>
            <consortium name="Mycorrhizal Genomics Consortium"/>
            <person name="Kohler A."/>
            <person name="Kuo A."/>
            <person name="Nagy L.G."/>
            <person name="Floudas D."/>
            <person name="Copeland A."/>
            <person name="Barry K.W."/>
            <person name="Cichocki N."/>
            <person name="Veneault-Fourrey C."/>
            <person name="LaButti K."/>
            <person name="Lindquist E.A."/>
            <person name="Lipzen A."/>
            <person name="Lundell T."/>
            <person name="Morin E."/>
            <person name="Murat C."/>
            <person name="Riley R."/>
            <person name="Ohm R."/>
            <person name="Sun H."/>
            <person name="Tunlid A."/>
            <person name="Henrissat B."/>
            <person name="Grigoriev I.V."/>
            <person name="Hibbett D.S."/>
            <person name="Martin F."/>
        </authorList>
    </citation>
    <scope>NUCLEOTIDE SEQUENCE [LARGE SCALE GENOMIC DNA]</scope>
    <source>
        <strain evidence="4">FD-334 SS-4</strain>
    </source>
</reference>
<gene>
    <name evidence="3" type="ORF">HYPSUDRAFT_46150</name>
</gene>
<sequence>MDSLQQSVPAIASGWVIYFHVGALSVLIWDIVNNLRNDYNMLVSDFCIKTFLYLLSRTMTFLYSFTKVVYLTIPMTICDILDDALSAFYIVGVFAILLLASFHLVLLLENRGPVFKALLALCTLVVGGNITLPIGVSGHNPLPSQARVCQDTTSEYVATAFILLFAYHAIMLCVVLFASRQSAPEDRESLTTQDRYNSKKAGRRTSVLFLSQPLSSEHYAFYVSTAGLSLAGAIWFLVSFKASGSFRLVPVTVYLVCASTMLGRVLRANKREEKQRKVSEALSAPIKLDMPRLDMNDTLTTRTHEQAQGTQCDVVGLFTSDSASCITTPPIVEIEVNKVVQSKHDYSTPDIDYQSDDGRWARDKQGLGK</sequence>
<feature type="transmembrane region" description="Helical" evidence="2">
    <location>
        <begin position="244"/>
        <end position="266"/>
    </location>
</feature>
<feature type="transmembrane region" description="Helical" evidence="2">
    <location>
        <begin position="118"/>
        <end position="136"/>
    </location>
</feature>
<feature type="compositionally biased region" description="Basic and acidic residues" evidence="1">
    <location>
        <begin position="356"/>
        <end position="369"/>
    </location>
</feature>
<feature type="transmembrane region" description="Helical" evidence="2">
    <location>
        <begin position="85"/>
        <end position="106"/>
    </location>
</feature>
<dbReference type="Proteomes" id="UP000054270">
    <property type="component" value="Unassembled WGS sequence"/>
</dbReference>
<keyword evidence="4" id="KW-1185">Reference proteome</keyword>
<evidence type="ECO:0000256" key="1">
    <source>
        <dbReference type="SAM" id="MobiDB-lite"/>
    </source>
</evidence>
<protein>
    <submittedName>
        <fullName evidence="3">Uncharacterized protein</fullName>
    </submittedName>
</protein>
<dbReference type="AlphaFoldDB" id="A0A0D2NFC8"/>
<keyword evidence="2" id="KW-0812">Transmembrane</keyword>
<feature type="transmembrane region" description="Helical" evidence="2">
    <location>
        <begin position="219"/>
        <end position="238"/>
    </location>
</feature>
<feature type="transmembrane region" description="Helical" evidence="2">
    <location>
        <begin position="156"/>
        <end position="178"/>
    </location>
</feature>
<evidence type="ECO:0000256" key="2">
    <source>
        <dbReference type="SAM" id="Phobius"/>
    </source>
</evidence>
<evidence type="ECO:0000313" key="4">
    <source>
        <dbReference type="Proteomes" id="UP000054270"/>
    </source>
</evidence>
<accession>A0A0D2NFC8</accession>
<keyword evidence="2" id="KW-1133">Transmembrane helix</keyword>
<feature type="transmembrane region" description="Helical" evidence="2">
    <location>
        <begin position="12"/>
        <end position="32"/>
    </location>
</feature>
<feature type="region of interest" description="Disordered" evidence="1">
    <location>
        <begin position="346"/>
        <end position="369"/>
    </location>
</feature>
<name>A0A0D2NFC8_HYPSF</name>